<accession>A0A0A6VPY4</accession>
<comment type="subcellular location">
    <subcellularLocation>
        <location evidence="1">Cell membrane</location>
        <topology evidence="1">Peripheral membrane protein</topology>
    </subcellularLocation>
</comment>
<dbReference type="OrthoDB" id="9791445at2"/>
<evidence type="ECO:0000256" key="3">
    <source>
        <dbReference type="ARBA" id="ARBA00022448"/>
    </source>
</evidence>
<proteinExistence type="inferred from homology"/>
<dbReference type="InterPro" id="IPR036771">
    <property type="entry name" value="ATPsynth_dsu/esu_N"/>
</dbReference>
<evidence type="ECO:0000259" key="9">
    <source>
        <dbReference type="Pfam" id="PF02823"/>
    </source>
</evidence>
<dbReference type="CDD" id="cd12152">
    <property type="entry name" value="F1-ATPase_delta"/>
    <property type="match status" value="1"/>
</dbReference>
<dbReference type="GeneID" id="64348342"/>
<reference evidence="10 11" key="1">
    <citation type="journal article" date="2003" name="Int. J. Syst. Evol. Microbiol.">
        <title>Kocuria polaris sp. nov., an orange-pigmented psychrophilic bacterium isolated from an Antarctic cyanobacterial mat sample.</title>
        <authorList>
            <person name="Reddy G.S."/>
            <person name="Prakash J.S."/>
            <person name="Prabahar V."/>
            <person name="Matsumoto G.I."/>
            <person name="Stackebrandt E."/>
            <person name="Shivaji S."/>
        </authorList>
    </citation>
    <scope>NUCLEOTIDE SEQUENCE [LARGE SCALE GENOMIC DNA]</scope>
    <source>
        <strain evidence="10 11">CMS 76or</strain>
    </source>
</reference>
<keyword evidence="6 8" id="KW-0139">CF(1)</keyword>
<dbReference type="AlphaFoldDB" id="A0A0A6VPY4"/>
<name>A0A0A6VPY4_KOCRO</name>
<sequence length="91" mass="9492">MAEMIVEIVSLEQAVWTGTARMVRVRTSEGDIGILPGHEAVAGILKPGDFAVDPVDGSRLEGTIDAGFVFVDNDRVTIVADNVELPGAAAA</sequence>
<dbReference type="Proteomes" id="UP000030466">
    <property type="component" value="Unassembled WGS sequence"/>
</dbReference>
<protein>
    <submittedName>
        <fullName evidence="10">ATP synthase F0F1 subunit epsilon</fullName>
    </submittedName>
</protein>
<keyword evidence="3 8" id="KW-0813">Transport</keyword>
<evidence type="ECO:0000256" key="6">
    <source>
        <dbReference type="ARBA" id="ARBA00023196"/>
    </source>
</evidence>
<dbReference type="NCBIfam" id="TIGR01216">
    <property type="entry name" value="ATP_synt_epsi"/>
    <property type="match status" value="1"/>
</dbReference>
<dbReference type="RefSeq" id="WP_031282932.1">
    <property type="nucleotide sequence ID" value="NZ_JSUH01000013.1"/>
</dbReference>
<keyword evidence="5" id="KW-0472">Membrane</keyword>
<comment type="caution">
    <text evidence="10">The sequence shown here is derived from an EMBL/GenBank/DDBJ whole genome shotgun (WGS) entry which is preliminary data.</text>
</comment>
<dbReference type="Pfam" id="PF02823">
    <property type="entry name" value="ATP-synt_DE_N"/>
    <property type="match status" value="1"/>
</dbReference>
<dbReference type="GO" id="GO:0005886">
    <property type="term" value="C:plasma membrane"/>
    <property type="evidence" value="ECO:0007669"/>
    <property type="project" value="UniProtKB-SubCell"/>
</dbReference>
<dbReference type="PANTHER" id="PTHR13822:SF10">
    <property type="entry name" value="ATP SYNTHASE EPSILON CHAIN, CHLOROPLASTIC"/>
    <property type="match status" value="1"/>
</dbReference>
<keyword evidence="7 8" id="KW-0066">ATP synthesis</keyword>
<organism evidence="10 11">
    <name type="scientific">Kocuria rosea subsp. polaris</name>
    <dbReference type="NCBI Taxonomy" id="136273"/>
    <lineage>
        <taxon>Bacteria</taxon>
        <taxon>Bacillati</taxon>
        <taxon>Actinomycetota</taxon>
        <taxon>Actinomycetes</taxon>
        <taxon>Micrococcales</taxon>
        <taxon>Micrococcaceae</taxon>
        <taxon>Kocuria</taxon>
    </lineage>
</organism>
<feature type="domain" description="ATP synthase F1 complex delta/epsilon subunit N-terminal" evidence="9">
    <location>
        <begin position="5"/>
        <end position="82"/>
    </location>
</feature>
<keyword evidence="4 8" id="KW-0406">Ion transport</keyword>
<comment type="similarity">
    <text evidence="2 8">Belongs to the ATPase epsilon chain family.</text>
</comment>
<evidence type="ECO:0000256" key="5">
    <source>
        <dbReference type="ARBA" id="ARBA00023136"/>
    </source>
</evidence>
<evidence type="ECO:0000256" key="7">
    <source>
        <dbReference type="ARBA" id="ARBA00023310"/>
    </source>
</evidence>
<evidence type="ECO:0000256" key="4">
    <source>
        <dbReference type="ARBA" id="ARBA00023065"/>
    </source>
</evidence>
<dbReference type="InterPro" id="IPR020546">
    <property type="entry name" value="ATP_synth_F1_dsu/esu_N"/>
</dbReference>
<evidence type="ECO:0000256" key="8">
    <source>
        <dbReference type="RuleBase" id="RU003656"/>
    </source>
</evidence>
<dbReference type="SUPFAM" id="SSF51344">
    <property type="entry name" value="Epsilon subunit of F1F0-ATP synthase N-terminal domain"/>
    <property type="match status" value="1"/>
</dbReference>
<evidence type="ECO:0000256" key="1">
    <source>
        <dbReference type="ARBA" id="ARBA00004202"/>
    </source>
</evidence>
<dbReference type="PANTHER" id="PTHR13822">
    <property type="entry name" value="ATP SYNTHASE DELTA/EPSILON CHAIN"/>
    <property type="match status" value="1"/>
</dbReference>
<dbReference type="InterPro" id="IPR001469">
    <property type="entry name" value="ATP_synth_F1_dsu/esu"/>
</dbReference>
<dbReference type="EMBL" id="JSUH01000013">
    <property type="protein sequence ID" value="KHD96696.1"/>
    <property type="molecule type" value="Genomic_DNA"/>
</dbReference>
<dbReference type="GO" id="GO:0046933">
    <property type="term" value="F:proton-transporting ATP synthase activity, rotational mechanism"/>
    <property type="evidence" value="ECO:0007669"/>
    <property type="project" value="InterPro"/>
</dbReference>
<evidence type="ECO:0000313" key="11">
    <source>
        <dbReference type="Proteomes" id="UP000030466"/>
    </source>
</evidence>
<comment type="subunit">
    <text evidence="8">F-type ATPases have 2 components, CF(1) - the catalytic core - and CF(0) - the membrane proton channel. CF(1) has five subunits: alpha(3), beta(3), gamma(1), delta(1), epsilon(1). CF(0) has three main subunits: a, b and c.</text>
</comment>
<keyword evidence="11" id="KW-1185">Reference proteome</keyword>
<evidence type="ECO:0000313" key="10">
    <source>
        <dbReference type="EMBL" id="KHD96696.1"/>
    </source>
</evidence>
<evidence type="ECO:0000256" key="2">
    <source>
        <dbReference type="ARBA" id="ARBA00005712"/>
    </source>
</evidence>
<gene>
    <name evidence="10" type="ORF">GY22_13760</name>
</gene>
<dbReference type="Gene3D" id="2.60.15.10">
    <property type="entry name" value="F0F1 ATP synthase delta/epsilon subunit, N-terminal"/>
    <property type="match status" value="1"/>
</dbReference>
<dbReference type="GO" id="GO:0045259">
    <property type="term" value="C:proton-transporting ATP synthase complex"/>
    <property type="evidence" value="ECO:0007669"/>
    <property type="project" value="UniProtKB-KW"/>
</dbReference>
<dbReference type="NCBIfam" id="NF009977">
    <property type="entry name" value="PRK13442.1"/>
    <property type="match status" value="1"/>
</dbReference>